<accession>A0A853FAI8</accession>
<feature type="chain" id="PRO_5032900752" evidence="1">
    <location>
        <begin position="24"/>
        <end position="190"/>
    </location>
</feature>
<dbReference type="EMBL" id="JACCEW010000003">
    <property type="protein sequence ID" value="NYT37735.1"/>
    <property type="molecule type" value="Genomic_DNA"/>
</dbReference>
<sequence>MRKMLIAGLFVAGSLLFVPAAFSATGSVLLAQAGHAHGDGAGMQAMPGHGSMQHGMSSEDSNAKVSDTVEVTGCWIRALPAPAPSGGYFVVHNHGKQAIKLTGARSATYGMVMLHKTTEKNGMSSMSEAGDITIPAGGSLEFKPGGYHAMLEDATQAPKVGDAVTLDLLFDDGTKASAQCEVRPANARVK</sequence>
<name>A0A853FAI8_9BURK</name>
<dbReference type="Gene3D" id="2.60.40.1890">
    <property type="entry name" value="PCu(A)C copper chaperone"/>
    <property type="match status" value="1"/>
</dbReference>
<dbReference type="InterPro" id="IPR058248">
    <property type="entry name" value="Lxx211020-like"/>
</dbReference>
<gene>
    <name evidence="2" type="ORF">H0A68_12685</name>
</gene>
<keyword evidence="1" id="KW-0732">Signal</keyword>
<proteinExistence type="predicted"/>
<evidence type="ECO:0000313" key="2">
    <source>
        <dbReference type="EMBL" id="NYT37735.1"/>
    </source>
</evidence>
<keyword evidence="3" id="KW-1185">Reference proteome</keyword>
<dbReference type="Proteomes" id="UP000580517">
    <property type="component" value="Unassembled WGS sequence"/>
</dbReference>
<dbReference type="InterPro" id="IPR007410">
    <property type="entry name" value="LpqE-like"/>
</dbReference>
<dbReference type="InterPro" id="IPR036182">
    <property type="entry name" value="PCuAC_sf"/>
</dbReference>
<feature type="signal peptide" evidence="1">
    <location>
        <begin position="1"/>
        <end position="23"/>
    </location>
</feature>
<reference evidence="2 3" key="1">
    <citation type="submission" date="2020-07" db="EMBL/GenBank/DDBJ databases">
        <title>Taxonomic revisions and descriptions of new bacterial species based on genomic comparisons in the high-G+C-content subgroup of the family Alcaligenaceae.</title>
        <authorList>
            <person name="Szabo A."/>
            <person name="Felfoldi T."/>
        </authorList>
    </citation>
    <scope>NUCLEOTIDE SEQUENCE [LARGE SCALE GENOMIC DNA]</scope>
    <source>
        <strain evidence="2 3">DSM 25264</strain>
    </source>
</reference>
<protein>
    <submittedName>
        <fullName evidence="2">Copper chaperone PCu(A)C</fullName>
    </submittedName>
</protein>
<organism evidence="2 3">
    <name type="scientific">Allopusillimonas soli</name>
    <dbReference type="NCBI Taxonomy" id="659016"/>
    <lineage>
        <taxon>Bacteria</taxon>
        <taxon>Pseudomonadati</taxon>
        <taxon>Pseudomonadota</taxon>
        <taxon>Betaproteobacteria</taxon>
        <taxon>Burkholderiales</taxon>
        <taxon>Alcaligenaceae</taxon>
        <taxon>Allopusillimonas</taxon>
    </lineage>
</organism>
<comment type="caution">
    <text evidence="2">The sequence shown here is derived from an EMBL/GenBank/DDBJ whole genome shotgun (WGS) entry which is preliminary data.</text>
</comment>
<dbReference type="Pfam" id="PF04314">
    <property type="entry name" value="PCuAC"/>
    <property type="match status" value="1"/>
</dbReference>
<evidence type="ECO:0000313" key="3">
    <source>
        <dbReference type="Proteomes" id="UP000580517"/>
    </source>
</evidence>
<dbReference type="RefSeq" id="WP_167668903.1">
    <property type="nucleotide sequence ID" value="NZ_JACCEW010000003.1"/>
</dbReference>
<evidence type="ECO:0000256" key="1">
    <source>
        <dbReference type="SAM" id="SignalP"/>
    </source>
</evidence>
<dbReference type="AlphaFoldDB" id="A0A853FAI8"/>
<dbReference type="PANTHER" id="PTHR36302:SF1">
    <property type="entry name" value="COPPER CHAPERONE PCU(A)C"/>
    <property type="match status" value="1"/>
</dbReference>
<dbReference type="PANTHER" id="PTHR36302">
    <property type="entry name" value="BLR7088 PROTEIN"/>
    <property type="match status" value="1"/>
</dbReference>
<dbReference type="SUPFAM" id="SSF110087">
    <property type="entry name" value="DR1885-like metal-binding protein"/>
    <property type="match status" value="1"/>
</dbReference>